<proteinExistence type="predicted"/>
<keyword evidence="2" id="KW-1185">Reference proteome</keyword>
<dbReference type="EMBL" id="CM047940">
    <property type="protein sequence ID" value="KAI9904862.1"/>
    <property type="molecule type" value="Genomic_DNA"/>
</dbReference>
<comment type="caution">
    <text evidence="1">The sequence shown here is derived from an EMBL/GenBank/DDBJ whole genome shotgun (WGS) entry which is preliminary data.</text>
</comment>
<evidence type="ECO:0000313" key="1">
    <source>
        <dbReference type="EMBL" id="KAI9904862.1"/>
    </source>
</evidence>
<reference evidence="1" key="1">
    <citation type="submission" date="2022-10" db="EMBL/GenBank/DDBJ databases">
        <title>Complete Genome of Trichothecium roseum strain YXFP-22015, a Plant Pathogen Isolated from Citrus.</title>
        <authorList>
            <person name="Wang Y."/>
            <person name="Zhu L."/>
        </authorList>
    </citation>
    <scope>NUCLEOTIDE SEQUENCE</scope>
    <source>
        <strain evidence="1">YXFP-22015</strain>
    </source>
</reference>
<protein>
    <submittedName>
        <fullName evidence="1">Uncharacterized protein</fullName>
    </submittedName>
</protein>
<organism evidence="1 2">
    <name type="scientific">Trichothecium roseum</name>
    <dbReference type="NCBI Taxonomy" id="47278"/>
    <lineage>
        <taxon>Eukaryota</taxon>
        <taxon>Fungi</taxon>
        <taxon>Dikarya</taxon>
        <taxon>Ascomycota</taxon>
        <taxon>Pezizomycotina</taxon>
        <taxon>Sordariomycetes</taxon>
        <taxon>Hypocreomycetidae</taxon>
        <taxon>Hypocreales</taxon>
        <taxon>Hypocreales incertae sedis</taxon>
        <taxon>Trichothecium</taxon>
    </lineage>
</organism>
<gene>
    <name evidence="1" type="ORF">N3K66_001391</name>
</gene>
<dbReference type="Proteomes" id="UP001163324">
    <property type="component" value="Chromosome 1"/>
</dbReference>
<accession>A0ACC0VEQ5</accession>
<name>A0ACC0VEQ5_9HYPO</name>
<sequence>MSFEGLQERLTALQETTAQLQELIDRLADLKFQPGSIPVDTSEEGSVSGELGAEITQLLKDGEDENELLQEEVELVLGCDSHQKTRLKESLERHRSGLDRCRLNFRRARLAAKKSLAQAQREERELMVRSYSLPVSEAASPHPTDDSAAGQGVFPPQPPFHRSHHHQQKPNYSHLSEKDKQAVSASHRVNEAMRQMHASIQAELERGQYAKQTLEDSSAAFRQLDDSYGSLDGILSSSKDLVGTLMKSHKSDTWYLTTALYMLMTTAAWLVFRRWLYGPLWWFLWLPLRLLFGVGSRAGGAVMSRSGGQDPKRMEVGGVDNKVPVEGMPDSSLPTAQVGQDDDAIIESPDSDPDSLVEKVGRIVDAAEEADKLDTIPVEDMETGTDTTEAEQVVIVDITDDRPRDEL</sequence>
<evidence type="ECO:0000313" key="2">
    <source>
        <dbReference type="Proteomes" id="UP001163324"/>
    </source>
</evidence>